<dbReference type="InterPro" id="IPR025315">
    <property type="entry name" value="DUF4220"/>
</dbReference>
<keyword evidence="1" id="KW-0472">Membrane</keyword>
<dbReference type="Pfam" id="PF13968">
    <property type="entry name" value="DUF4220"/>
    <property type="match status" value="1"/>
</dbReference>
<evidence type="ECO:0000259" key="2">
    <source>
        <dbReference type="Pfam" id="PF13968"/>
    </source>
</evidence>
<feature type="transmembrane region" description="Helical" evidence="1">
    <location>
        <begin position="86"/>
        <end position="107"/>
    </location>
</feature>
<dbReference type="AlphaFoldDB" id="A0A392MA24"/>
<accession>A0A392MA24</accession>
<dbReference type="EMBL" id="LXQA010004582">
    <property type="protein sequence ID" value="MCH83054.1"/>
    <property type="molecule type" value="Genomic_DNA"/>
</dbReference>
<protein>
    <recommendedName>
        <fullName evidence="2">DUF4220 domain-containing protein</fullName>
    </recommendedName>
</protein>
<organism evidence="3 4">
    <name type="scientific">Trifolium medium</name>
    <dbReference type="NCBI Taxonomy" id="97028"/>
    <lineage>
        <taxon>Eukaryota</taxon>
        <taxon>Viridiplantae</taxon>
        <taxon>Streptophyta</taxon>
        <taxon>Embryophyta</taxon>
        <taxon>Tracheophyta</taxon>
        <taxon>Spermatophyta</taxon>
        <taxon>Magnoliopsida</taxon>
        <taxon>eudicotyledons</taxon>
        <taxon>Gunneridae</taxon>
        <taxon>Pentapetalae</taxon>
        <taxon>rosids</taxon>
        <taxon>fabids</taxon>
        <taxon>Fabales</taxon>
        <taxon>Fabaceae</taxon>
        <taxon>Papilionoideae</taxon>
        <taxon>50 kb inversion clade</taxon>
        <taxon>NPAAA clade</taxon>
        <taxon>Hologalegina</taxon>
        <taxon>IRL clade</taxon>
        <taxon>Trifolieae</taxon>
        <taxon>Trifolium</taxon>
    </lineage>
</organism>
<evidence type="ECO:0000256" key="1">
    <source>
        <dbReference type="SAM" id="Phobius"/>
    </source>
</evidence>
<dbReference type="Proteomes" id="UP000265520">
    <property type="component" value="Unassembled WGS sequence"/>
</dbReference>
<name>A0A392MA24_9FABA</name>
<dbReference type="PANTHER" id="PTHR31325">
    <property type="entry name" value="OS01G0798800 PROTEIN-RELATED"/>
    <property type="match status" value="1"/>
</dbReference>
<feature type="non-terminal residue" evidence="3">
    <location>
        <position position="1"/>
    </location>
</feature>
<feature type="transmembrane region" description="Helical" evidence="1">
    <location>
        <begin position="61"/>
        <end position="80"/>
    </location>
</feature>
<keyword evidence="1" id="KW-0812">Transmembrane</keyword>
<keyword evidence="4" id="KW-1185">Reference proteome</keyword>
<comment type="caution">
    <text evidence="3">The sequence shown here is derived from an EMBL/GenBank/DDBJ whole genome shotgun (WGS) entry which is preliminary data.</text>
</comment>
<feature type="domain" description="DUF4220" evidence="2">
    <location>
        <begin position="1"/>
        <end position="144"/>
    </location>
</feature>
<evidence type="ECO:0000313" key="4">
    <source>
        <dbReference type="Proteomes" id="UP000265520"/>
    </source>
</evidence>
<proteinExistence type="predicted"/>
<sequence length="204" mass="22644">WLATTSLGVLSNKEGENKGNSVEPKHVIVALWGPLLLIHLDGQDTITAYSMEDNALWSRRLVTYVGQVMVSILIFLRSWTNTSFNILAIPIFIVGFIKIGERIWVLWCASSQQFKESLFPDPDPGPNYSRYMESYNSASYEGYEVDVECLIQTPPSTASSVAAAAVDHNHAPSQGNINNIIPLPQTDDDTYTYGPAITKVDLLY</sequence>
<keyword evidence="1" id="KW-1133">Transmembrane helix</keyword>
<reference evidence="3 4" key="1">
    <citation type="journal article" date="2018" name="Front. Plant Sci.">
        <title>Red Clover (Trifolium pratense) and Zigzag Clover (T. medium) - A Picture of Genomic Similarities and Differences.</title>
        <authorList>
            <person name="Dluhosova J."/>
            <person name="Istvanek J."/>
            <person name="Nedelnik J."/>
            <person name="Repkova J."/>
        </authorList>
    </citation>
    <scope>NUCLEOTIDE SEQUENCE [LARGE SCALE GENOMIC DNA]</scope>
    <source>
        <strain evidence="4">cv. 10/8</strain>
        <tissue evidence="3">Leaf</tissue>
    </source>
</reference>
<evidence type="ECO:0000313" key="3">
    <source>
        <dbReference type="EMBL" id="MCH83054.1"/>
    </source>
</evidence>
<gene>
    <name evidence="3" type="ORF">A2U01_0003868</name>
</gene>